<evidence type="ECO:0000313" key="1">
    <source>
        <dbReference type="EMBL" id="CAG7716677.1"/>
    </source>
</evidence>
<dbReference type="Proteomes" id="UP000708208">
    <property type="component" value="Unassembled WGS sequence"/>
</dbReference>
<feature type="non-terminal residue" evidence="1">
    <location>
        <position position="78"/>
    </location>
</feature>
<name>A0A8J2JDA3_9HEXA</name>
<keyword evidence="2" id="KW-1185">Reference proteome</keyword>
<reference evidence="1" key="1">
    <citation type="submission" date="2021-06" db="EMBL/GenBank/DDBJ databases">
        <authorList>
            <person name="Hodson N. C."/>
            <person name="Mongue J. A."/>
            <person name="Jaron S. K."/>
        </authorList>
    </citation>
    <scope>NUCLEOTIDE SEQUENCE</scope>
</reference>
<sequence>SSSSLKTVEFEWSFPNIDELGDLLRYLCYKMGSDDRGSPCGARDNLDILSRAIQSNKGSPLSQLLLGALAKLPRKPRF</sequence>
<proteinExistence type="predicted"/>
<comment type="caution">
    <text evidence="1">The sequence shown here is derived from an EMBL/GenBank/DDBJ whole genome shotgun (WGS) entry which is preliminary data.</text>
</comment>
<accession>A0A8J2JDA3</accession>
<protein>
    <submittedName>
        <fullName evidence="1">Uncharacterized protein</fullName>
    </submittedName>
</protein>
<evidence type="ECO:0000313" key="2">
    <source>
        <dbReference type="Proteomes" id="UP000708208"/>
    </source>
</evidence>
<dbReference type="AlphaFoldDB" id="A0A8J2JDA3"/>
<dbReference type="EMBL" id="CAJVCH010040360">
    <property type="protein sequence ID" value="CAG7716677.1"/>
    <property type="molecule type" value="Genomic_DNA"/>
</dbReference>
<organism evidence="1 2">
    <name type="scientific">Allacma fusca</name>
    <dbReference type="NCBI Taxonomy" id="39272"/>
    <lineage>
        <taxon>Eukaryota</taxon>
        <taxon>Metazoa</taxon>
        <taxon>Ecdysozoa</taxon>
        <taxon>Arthropoda</taxon>
        <taxon>Hexapoda</taxon>
        <taxon>Collembola</taxon>
        <taxon>Symphypleona</taxon>
        <taxon>Sminthuridae</taxon>
        <taxon>Allacma</taxon>
    </lineage>
</organism>
<gene>
    <name evidence="1" type="ORF">AFUS01_LOCUS6172</name>
</gene>